<dbReference type="CDD" id="cd01055">
    <property type="entry name" value="Nonheme_Ferritin"/>
    <property type="match status" value="1"/>
</dbReference>
<evidence type="ECO:0000256" key="2">
    <source>
        <dbReference type="ARBA" id="ARBA00022434"/>
    </source>
</evidence>
<dbReference type="RefSeq" id="WP_014888579.1">
    <property type="nucleotide sequence ID" value="NC_018419.1"/>
</dbReference>
<feature type="binding site" evidence="7">
    <location>
        <position position="50"/>
    </location>
    <ligand>
        <name>Fe cation</name>
        <dbReference type="ChEBI" id="CHEBI:24875"/>
        <label>1</label>
    </ligand>
</feature>
<evidence type="ECO:0000256" key="6">
    <source>
        <dbReference type="ARBA" id="ARBA00061982"/>
    </source>
</evidence>
<reference evidence="10 11" key="1">
    <citation type="journal article" date="2012" name="Mol. Biol. Evol.">
        <title>Genome reduction and co-evolution between the primary and secondary bacterial symbionts of psyllids.</title>
        <authorList>
            <person name="Sloan D.B."/>
            <person name="Moran N.A."/>
        </authorList>
    </citation>
    <scope>NUCLEOTIDE SEQUENCE [LARGE SCALE GENOMIC DNA]</scope>
    <source>
        <strain evidence="10">Ceuc_S</strain>
    </source>
</reference>
<gene>
    <name evidence="10" type="ORF">A359_09160</name>
</gene>
<dbReference type="InterPro" id="IPR009078">
    <property type="entry name" value="Ferritin-like_SF"/>
</dbReference>
<dbReference type="Pfam" id="PF00210">
    <property type="entry name" value="Ferritin"/>
    <property type="match status" value="1"/>
</dbReference>
<dbReference type="NCBIfam" id="NF007638">
    <property type="entry name" value="PRK10304.1"/>
    <property type="match status" value="1"/>
</dbReference>
<feature type="domain" description="Ferritin-like diiron" evidence="9">
    <location>
        <begin position="1"/>
        <end position="145"/>
    </location>
</feature>
<feature type="binding site" evidence="7">
    <location>
        <position position="127"/>
    </location>
    <ligand>
        <name>Fe cation</name>
        <dbReference type="ChEBI" id="CHEBI:24875"/>
        <label>1</label>
    </ligand>
</feature>
<dbReference type="GO" id="GO:0042802">
    <property type="term" value="F:identical protein binding"/>
    <property type="evidence" value="ECO:0007669"/>
    <property type="project" value="UniProtKB-ARBA"/>
</dbReference>
<dbReference type="FunFam" id="1.20.1260.10:FF:000001">
    <property type="entry name" value="Non-heme ferritin"/>
    <property type="match status" value="1"/>
</dbReference>
<dbReference type="GO" id="GO:0006879">
    <property type="term" value="P:intracellular iron ion homeostasis"/>
    <property type="evidence" value="ECO:0007669"/>
    <property type="project" value="UniProtKB-KW"/>
</dbReference>
<dbReference type="GO" id="GO:0006826">
    <property type="term" value="P:iron ion transport"/>
    <property type="evidence" value="ECO:0007669"/>
    <property type="project" value="InterPro"/>
</dbReference>
<organism evidence="10 11">
    <name type="scientific">secondary endosymbiont of Ctenarytaina eucalypti</name>
    <dbReference type="NCBI Taxonomy" id="1199245"/>
    <lineage>
        <taxon>Bacteria</taxon>
        <taxon>Pseudomonadati</taxon>
        <taxon>Pseudomonadota</taxon>
        <taxon>Gammaproteobacteria</taxon>
        <taxon>Enterobacterales</taxon>
        <taxon>Enterobacteriaceae</taxon>
        <taxon>aphid secondary symbionts</taxon>
    </lineage>
</organism>
<dbReference type="InterPro" id="IPR012347">
    <property type="entry name" value="Ferritin-like"/>
</dbReference>
<dbReference type="Proteomes" id="UP000003936">
    <property type="component" value="Chromosome"/>
</dbReference>
<evidence type="ECO:0000259" key="9">
    <source>
        <dbReference type="PROSITE" id="PS50905"/>
    </source>
</evidence>
<evidence type="ECO:0000256" key="3">
    <source>
        <dbReference type="ARBA" id="ARBA00022723"/>
    </source>
</evidence>
<protein>
    <recommendedName>
        <fullName evidence="8">Ferritin</fullName>
        <ecNumber evidence="8">1.16.3.2</ecNumber>
    </recommendedName>
</protein>
<feature type="binding site" evidence="7">
    <location>
        <position position="17"/>
    </location>
    <ligand>
        <name>Fe cation</name>
        <dbReference type="ChEBI" id="CHEBI:24875"/>
        <label>1</label>
    </ligand>
</feature>
<keyword evidence="2 8" id="KW-0409">Iron storage</keyword>
<dbReference type="GO" id="GO:0008198">
    <property type="term" value="F:ferrous iron binding"/>
    <property type="evidence" value="ECO:0007669"/>
    <property type="project" value="TreeGrafter"/>
</dbReference>
<dbReference type="EC" id="1.16.3.2" evidence="8"/>
<feature type="binding site" evidence="7">
    <location>
        <position position="94"/>
    </location>
    <ligand>
        <name>Fe cation</name>
        <dbReference type="ChEBI" id="CHEBI:24875"/>
        <label>1</label>
    </ligand>
</feature>
<dbReference type="InterPro" id="IPR001519">
    <property type="entry name" value="Ferritin"/>
</dbReference>
<name>J3TG12_9ENTR</name>
<evidence type="ECO:0000256" key="5">
    <source>
        <dbReference type="ARBA" id="ARBA00023004"/>
    </source>
</evidence>
<comment type="similarity">
    <text evidence="1 8">Belongs to the ferritin family. Prokaryotic subfamily.</text>
</comment>
<dbReference type="InterPro" id="IPR009040">
    <property type="entry name" value="Ferritin-like_diiron"/>
</dbReference>
<keyword evidence="11" id="KW-1185">Reference proteome</keyword>
<keyword evidence="8" id="KW-0963">Cytoplasm</keyword>
<dbReference type="GO" id="GO:0005829">
    <property type="term" value="C:cytosol"/>
    <property type="evidence" value="ECO:0007669"/>
    <property type="project" value="TreeGrafter"/>
</dbReference>
<keyword evidence="3 7" id="KW-0479">Metal-binding</keyword>
<dbReference type="EMBL" id="CP003546">
    <property type="protein sequence ID" value="AFP85282.1"/>
    <property type="molecule type" value="Genomic_DNA"/>
</dbReference>
<evidence type="ECO:0000256" key="4">
    <source>
        <dbReference type="ARBA" id="ARBA00023002"/>
    </source>
</evidence>
<dbReference type="PANTHER" id="PTHR11431">
    <property type="entry name" value="FERRITIN"/>
    <property type="match status" value="1"/>
</dbReference>
<dbReference type="PATRIC" id="fig|1199245.3.peg.1056"/>
<feature type="binding site" evidence="7">
    <location>
        <position position="53"/>
    </location>
    <ligand>
        <name>Fe cation</name>
        <dbReference type="ChEBI" id="CHEBI:24875"/>
        <label>1</label>
    </ligand>
</feature>
<dbReference type="InterPro" id="IPR008331">
    <property type="entry name" value="Ferritin_DPS_dom"/>
</dbReference>
<dbReference type="OrthoDB" id="9801481at2"/>
<dbReference type="PROSITE" id="PS50905">
    <property type="entry name" value="FERRITIN_LIKE"/>
    <property type="match status" value="1"/>
</dbReference>
<evidence type="ECO:0000256" key="1">
    <source>
        <dbReference type="ARBA" id="ARBA00006950"/>
    </source>
</evidence>
<comment type="subunit">
    <text evidence="6">Homooligomer of 24 subunits that assemble into a spherical protein shell (12 +/- 1 nM diameter) that can sequester at least 2000 iron atoms.</text>
</comment>
<keyword evidence="5 7" id="KW-0408">Iron</keyword>
<comment type="function">
    <text evidence="8">Iron-storage protein.</text>
</comment>
<dbReference type="HOGENOM" id="CLU_065681_1_0_6"/>
<evidence type="ECO:0000256" key="7">
    <source>
        <dbReference type="PIRSR" id="PIRSR601519-1"/>
    </source>
</evidence>
<dbReference type="SUPFAM" id="SSF47240">
    <property type="entry name" value="Ferritin-like"/>
    <property type="match status" value="1"/>
</dbReference>
<dbReference type="KEGG" id="sect:A359_09160"/>
<keyword evidence="4" id="KW-0560">Oxidoreductase</keyword>
<evidence type="ECO:0000256" key="8">
    <source>
        <dbReference type="RuleBase" id="RU361145"/>
    </source>
</evidence>
<dbReference type="AlphaFoldDB" id="J3TG12"/>
<dbReference type="PANTHER" id="PTHR11431:SF127">
    <property type="entry name" value="BACTERIAL NON-HEME FERRITIN"/>
    <property type="match status" value="1"/>
</dbReference>
<sequence>MLKKEMASALNAQLNLEFFSANLYLQMSAWCNEKGFEGAGQFFKTKFSEEMDHMRRLFDYFNDTGTMPILGAIDAPPVGFSSLGELISLAYKHEQLITHKINELVHLAMTLQDYSTFHFLQWYIAEQHEEEKMFRSILEKLALVNIDANGLFFIDRELKKLNNHDGTF</sequence>
<evidence type="ECO:0000313" key="11">
    <source>
        <dbReference type="Proteomes" id="UP000003936"/>
    </source>
</evidence>
<evidence type="ECO:0000313" key="10">
    <source>
        <dbReference type="EMBL" id="AFP85282.1"/>
    </source>
</evidence>
<comment type="catalytic activity">
    <reaction evidence="8">
        <text>4 Fe(2+) + O2 + 6 H2O = 4 iron(III) oxide-hydroxide + 12 H(+)</text>
        <dbReference type="Rhea" id="RHEA:11972"/>
        <dbReference type="ChEBI" id="CHEBI:15377"/>
        <dbReference type="ChEBI" id="CHEBI:15378"/>
        <dbReference type="ChEBI" id="CHEBI:15379"/>
        <dbReference type="ChEBI" id="CHEBI:29033"/>
        <dbReference type="ChEBI" id="CHEBI:78619"/>
        <dbReference type="EC" id="1.16.3.2"/>
    </reaction>
</comment>
<dbReference type="GO" id="GO:0004322">
    <property type="term" value="F:ferroxidase activity"/>
    <property type="evidence" value="ECO:0007669"/>
    <property type="project" value="TreeGrafter"/>
</dbReference>
<dbReference type="InterPro" id="IPR041719">
    <property type="entry name" value="Ferritin_prok"/>
</dbReference>
<accession>J3TG12</accession>
<proteinExistence type="inferred from homology"/>
<comment type="subcellular location">
    <subcellularLocation>
        <location evidence="8">Cytoplasm</location>
    </subcellularLocation>
</comment>
<dbReference type="Gene3D" id="1.20.1260.10">
    <property type="match status" value="1"/>
</dbReference>
<dbReference type="GO" id="GO:0008199">
    <property type="term" value="F:ferric iron binding"/>
    <property type="evidence" value="ECO:0007669"/>
    <property type="project" value="InterPro"/>
</dbReference>